<dbReference type="Proteomes" id="UP000004829">
    <property type="component" value="Unassembled WGS sequence"/>
</dbReference>
<dbReference type="SUPFAM" id="SSF54814">
    <property type="entry name" value="Prokaryotic type KH domain (KH-domain type II)"/>
    <property type="match status" value="1"/>
</dbReference>
<dbReference type="Pfam" id="PF13083">
    <property type="entry name" value="KH_KhpA-B"/>
    <property type="match status" value="1"/>
</dbReference>
<keyword evidence="3" id="KW-0143">Chaperone</keyword>
<sequence>MEEEKKVENLESLLNYIIKELVETKDKVNVTYEVLDSNVTFKVSVAKGEMGKIIGKNGLTANAIRGVMQAAGVKDKLNVNVEFLD</sequence>
<comment type="function">
    <text evidence="3">A probable RNA chaperone. Forms a complex with KhpB which binds to cellular RNA and controls its expression. Plays a role in peptidoglycan (PG) homeostasis and cell length regulation.</text>
</comment>
<dbReference type="InterPro" id="IPR009019">
    <property type="entry name" value="KH_sf_prok-type"/>
</dbReference>
<protein>
    <recommendedName>
        <fullName evidence="3">RNA-binding protein KhpA</fullName>
    </recommendedName>
    <alternativeName>
        <fullName evidence="3">KH-domain protein A</fullName>
    </alternativeName>
</protein>
<evidence type="ECO:0000313" key="4">
    <source>
        <dbReference type="EMBL" id="EJU07465.1"/>
    </source>
</evidence>
<dbReference type="PANTHER" id="PTHR34654">
    <property type="entry name" value="UPF0109 PROTEIN SCO5592"/>
    <property type="match status" value="1"/>
</dbReference>
<proteinExistence type="inferred from homology"/>
<comment type="caution">
    <text evidence="4">The sequence shown here is derived from an EMBL/GenBank/DDBJ whole genome shotgun (WGS) entry which is preliminary data.</text>
</comment>
<evidence type="ECO:0000256" key="2">
    <source>
        <dbReference type="ARBA" id="ARBA00022884"/>
    </source>
</evidence>
<keyword evidence="1 3" id="KW-0963">Cytoplasm</keyword>
<keyword evidence="3" id="KW-0133">Cell shape</keyword>
<accession>A0ABP2R5E3</accession>
<organism evidence="4 5">
    <name type="scientific">Fusobacterium hwasookii ChDC F128</name>
    <dbReference type="NCBI Taxonomy" id="1216362"/>
    <lineage>
        <taxon>Bacteria</taxon>
        <taxon>Fusobacteriati</taxon>
        <taxon>Fusobacteriota</taxon>
        <taxon>Fusobacteriia</taxon>
        <taxon>Fusobacteriales</taxon>
        <taxon>Fusobacteriaceae</taxon>
        <taxon>Fusobacterium</taxon>
    </lineage>
</organism>
<dbReference type="HAMAP" id="MF_00088">
    <property type="entry name" value="KhpA"/>
    <property type="match status" value="1"/>
</dbReference>
<evidence type="ECO:0000256" key="1">
    <source>
        <dbReference type="ARBA" id="ARBA00022490"/>
    </source>
</evidence>
<dbReference type="CDD" id="cd22533">
    <property type="entry name" value="KH-II_YlqC-like"/>
    <property type="match status" value="1"/>
</dbReference>
<comment type="subunit">
    <text evidence="3">Forms a complex with KhpB.</text>
</comment>
<comment type="subcellular location">
    <subcellularLocation>
        <location evidence="3">Cytoplasm</location>
    </subcellularLocation>
</comment>
<evidence type="ECO:0000313" key="5">
    <source>
        <dbReference type="Proteomes" id="UP000004829"/>
    </source>
</evidence>
<reference evidence="5" key="1">
    <citation type="journal article" date="2012" name="J. Bacteriol.">
        <title>Draft Genome Sequence of Fusobacterium nucleatum ChDC F128, Isolated from a Periodontitis Lesion.</title>
        <authorList>
            <person name="Park S.N."/>
            <person name="Kong S.W."/>
            <person name="Kim H.S."/>
            <person name="Park M.S."/>
            <person name="Lee J.W."/>
            <person name="Cho E."/>
            <person name="Lim Y.K."/>
            <person name="Choi M.H."/>
            <person name="Chang Y.H."/>
            <person name="Shin J.H."/>
            <person name="Park H.S."/>
            <person name="Choi S.H."/>
            <person name="Kook J.K."/>
        </authorList>
    </citation>
    <scope>NUCLEOTIDE SEQUENCE [LARGE SCALE GENOMIC DNA]</scope>
    <source>
        <strain evidence="5">ChDC F128</strain>
    </source>
</reference>
<name>A0ABP2R5E3_9FUSO</name>
<comment type="similarity">
    <text evidence="3">Belongs to the KhpA RNA-binding protein family.</text>
</comment>
<keyword evidence="3" id="KW-0961">Cell wall biogenesis/degradation</keyword>
<gene>
    <name evidence="3" type="primary">khpA</name>
    <name evidence="4" type="ORF">B437_07312</name>
</gene>
<dbReference type="EMBL" id="ALVD01000005">
    <property type="protein sequence ID" value="EJU07465.1"/>
    <property type="molecule type" value="Genomic_DNA"/>
</dbReference>
<dbReference type="InterPro" id="IPR020627">
    <property type="entry name" value="KhpA"/>
</dbReference>
<keyword evidence="2 3" id="KW-0694">RNA-binding</keyword>
<dbReference type="InterPro" id="IPR015946">
    <property type="entry name" value="KH_dom-like_a/b"/>
</dbReference>
<dbReference type="PANTHER" id="PTHR34654:SF1">
    <property type="entry name" value="RNA-BINDING PROTEIN KHPA"/>
    <property type="match status" value="1"/>
</dbReference>
<evidence type="ECO:0000256" key="3">
    <source>
        <dbReference type="HAMAP-Rule" id="MF_00088"/>
    </source>
</evidence>
<dbReference type="Gene3D" id="3.30.300.20">
    <property type="match status" value="1"/>
</dbReference>
<keyword evidence="5" id="KW-1185">Reference proteome</keyword>